<dbReference type="InterPro" id="IPR041667">
    <property type="entry name" value="Cupin_8"/>
</dbReference>
<reference evidence="2 3" key="1">
    <citation type="journal article" date="2023" name="Int. J. Syst. Evol. Microbiol.">
        <title>Physiological and genomic analyses of cobalamin (vitamin B12)-auxotrophy of Lysobacter auxotrophicus sp. nov., a methionine-auxotrophic chitinolytic bacterium isolated from chitin-treated soil.</title>
        <authorList>
            <person name="Saito A."/>
            <person name="Dohra H."/>
            <person name="Hamada M."/>
            <person name="Moriuchi R."/>
            <person name="Kotsuchibashi Y."/>
            <person name="Mori K."/>
        </authorList>
    </citation>
    <scope>NUCLEOTIDE SEQUENCE [LARGE SCALE GENOMIC DNA]</scope>
    <source>
        <strain evidence="2 3">5-21a</strain>
    </source>
</reference>
<name>A0ABN6UN32_9GAMM</name>
<evidence type="ECO:0000313" key="2">
    <source>
        <dbReference type="EMBL" id="BDU17822.1"/>
    </source>
</evidence>
<dbReference type="PANTHER" id="PTHR12461:SF105">
    <property type="entry name" value="HYPOXIA-INDUCIBLE FACTOR 1-ALPHA INHIBITOR"/>
    <property type="match status" value="1"/>
</dbReference>
<dbReference type="SUPFAM" id="SSF51197">
    <property type="entry name" value="Clavaminate synthase-like"/>
    <property type="match status" value="1"/>
</dbReference>
<dbReference type="PANTHER" id="PTHR12461">
    <property type="entry name" value="HYPOXIA-INDUCIBLE FACTOR 1 ALPHA INHIBITOR-RELATED"/>
    <property type="match status" value="1"/>
</dbReference>
<sequence>MNALAGDATMHARAGATQPIRELHDVRAHALPLDELLERNEPVVLRGIARDWELVREGARSMQAAMDCLRRRDNGQPVTYSWGPPEIRGRPFYNDEFTQLNFEVRRGALSQALDEIAAHAGDASPPMVYVASLLIDSRMPGLRAANDLGLPAQGIDAPPSIWIGNRVTASCHFDAMNNLAVCAVGRRRFTLFPPEQIHNLYPGPLDPTPGGQQVSVVDFDAPDFARYPRFRDALDAARSAVLEPGDAIFMPSLWWHHVQALDAFNVLVNTWWSSVPAHVPTPMHALYHAIWTLRDRPEREKQAWREVFEYYVFGDAERAGAHLPPPARGVLAPVDELLARQLRAMLIAKLNR</sequence>
<evidence type="ECO:0000313" key="3">
    <source>
        <dbReference type="Proteomes" id="UP001317822"/>
    </source>
</evidence>
<dbReference type="SMART" id="SM00558">
    <property type="entry name" value="JmjC"/>
    <property type="match status" value="1"/>
</dbReference>
<accession>A0ABN6UN32</accession>
<dbReference type="PROSITE" id="PS51184">
    <property type="entry name" value="JMJC"/>
    <property type="match status" value="1"/>
</dbReference>
<organism evidence="2 3">
    <name type="scientific">Lysobacter auxotrophicus</name>
    <dbReference type="NCBI Taxonomy" id="2992573"/>
    <lineage>
        <taxon>Bacteria</taxon>
        <taxon>Pseudomonadati</taxon>
        <taxon>Pseudomonadota</taxon>
        <taxon>Gammaproteobacteria</taxon>
        <taxon>Lysobacterales</taxon>
        <taxon>Lysobacteraceae</taxon>
        <taxon>Lysobacter</taxon>
    </lineage>
</organism>
<dbReference type="Pfam" id="PF13621">
    <property type="entry name" value="Cupin_8"/>
    <property type="match status" value="1"/>
</dbReference>
<dbReference type="EMBL" id="AP027041">
    <property type="protein sequence ID" value="BDU17822.1"/>
    <property type="molecule type" value="Genomic_DNA"/>
</dbReference>
<keyword evidence="3" id="KW-1185">Reference proteome</keyword>
<dbReference type="InterPro" id="IPR014710">
    <property type="entry name" value="RmlC-like_jellyroll"/>
</dbReference>
<dbReference type="Gene3D" id="2.60.120.10">
    <property type="entry name" value="Jelly Rolls"/>
    <property type="match status" value="1"/>
</dbReference>
<protein>
    <submittedName>
        <fullName evidence="2">Cupin-like domain-containing protein</fullName>
    </submittedName>
</protein>
<dbReference type="Proteomes" id="UP001317822">
    <property type="component" value="Chromosome"/>
</dbReference>
<evidence type="ECO:0000259" key="1">
    <source>
        <dbReference type="PROSITE" id="PS51184"/>
    </source>
</evidence>
<proteinExistence type="predicted"/>
<feature type="domain" description="JmjC" evidence="1">
    <location>
        <begin position="128"/>
        <end position="290"/>
    </location>
</feature>
<dbReference type="InterPro" id="IPR003347">
    <property type="entry name" value="JmjC_dom"/>
</dbReference>
<gene>
    <name evidence="2" type="ORF">LA521A_30230</name>
</gene>